<gene>
    <name evidence="2" type="ORF">SAMN06296052_12557</name>
</gene>
<name>A0A239K3R2_9BACT</name>
<protein>
    <submittedName>
        <fullName evidence="2">Uncharacterized protein</fullName>
    </submittedName>
</protein>
<keyword evidence="3" id="KW-1185">Reference proteome</keyword>
<dbReference type="Proteomes" id="UP000198432">
    <property type="component" value="Unassembled WGS sequence"/>
</dbReference>
<proteinExistence type="predicted"/>
<feature type="transmembrane region" description="Helical" evidence="1">
    <location>
        <begin position="20"/>
        <end position="42"/>
    </location>
</feature>
<keyword evidence="1" id="KW-1133">Transmembrane helix</keyword>
<accession>A0A239K3R2</accession>
<dbReference type="EMBL" id="FZOQ01000025">
    <property type="protein sequence ID" value="SNT12312.1"/>
    <property type="molecule type" value="Genomic_DNA"/>
</dbReference>
<evidence type="ECO:0000313" key="3">
    <source>
        <dbReference type="Proteomes" id="UP000198432"/>
    </source>
</evidence>
<sequence>MREHMEWYEWFIQNKNSAAFLLSAAVTLTVVCVRFLYVNLYLNLYLKLKAEKERLEVRLDEAALAPLLDINPAFYRQAKHWFREDLLLLQKDLTKLVRPLHNRQMNRKLQKLIRDLEEISTICGHRDIEPRMNKWTKRFYALQQEIVICLVDLRVLQAQ</sequence>
<evidence type="ECO:0000256" key="1">
    <source>
        <dbReference type="SAM" id="Phobius"/>
    </source>
</evidence>
<keyword evidence="1" id="KW-0472">Membrane</keyword>
<reference evidence="3" key="1">
    <citation type="submission" date="2017-06" db="EMBL/GenBank/DDBJ databases">
        <authorList>
            <person name="Varghese N."/>
            <person name="Submissions S."/>
        </authorList>
    </citation>
    <scope>NUCLEOTIDE SEQUENCE [LARGE SCALE GENOMIC DNA]</scope>
    <source>
        <strain evidence="3">NKM1</strain>
    </source>
</reference>
<keyword evidence="1" id="KW-0812">Transmembrane</keyword>
<evidence type="ECO:0000313" key="2">
    <source>
        <dbReference type="EMBL" id="SNT12312.1"/>
    </source>
</evidence>
<organism evidence="2 3">
    <name type="scientific">Pontibacter ummariensis</name>
    <dbReference type="NCBI Taxonomy" id="1610492"/>
    <lineage>
        <taxon>Bacteria</taxon>
        <taxon>Pseudomonadati</taxon>
        <taxon>Bacteroidota</taxon>
        <taxon>Cytophagia</taxon>
        <taxon>Cytophagales</taxon>
        <taxon>Hymenobacteraceae</taxon>
        <taxon>Pontibacter</taxon>
    </lineage>
</organism>
<dbReference type="AlphaFoldDB" id="A0A239K3R2"/>